<dbReference type="Pfam" id="PF01753">
    <property type="entry name" value="zf-MYND"/>
    <property type="match status" value="1"/>
</dbReference>
<dbReference type="Gene3D" id="1.20.58.610">
    <property type="entry name" value="Cdc37, Hsp90 binding domain"/>
    <property type="match status" value="1"/>
</dbReference>
<sequence length="244" mass="28177">MKDGFGHEEMVYDHFVKRYLTGEPSVSCRKWKESDADGQCSSRVTRNFGCLSNQKDTNKILSLVMSTAEEKKEFTCAKCGKTGTGFSRCSRCKEVHYCGRPCQQAHWGTHKTECVRPEDKPKPLDEEIVAGFVECDTFQECRDYLQKYPQLISKEFGSRFIRNAQILQYLLDLRKISSGQQDITLFFARILDPQNPEYRNNFTQEYSTLVNRIVKRHKELAEEKRQKKLAEGGKENASAEADEE</sequence>
<dbReference type="SUPFAM" id="SSF144232">
    <property type="entry name" value="HIT/MYND zinc finger-like"/>
    <property type="match status" value="1"/>
</dbReference>
<dbReference type="PROSITE" id="PS01360">
    <property type="entry name" value="ZF_MYND_1"/>
    <property type="match status" value="1"/>
</dbReference>
<dbReference type="InterPro" id="IPR038189">
    <property type="entry name" value="Cdc37_Hsp90-bd_sf"/>
</dbReference>
<gene>
    <name evidence="7" type="ORF">PROFUN_12442</name>
</gene>
<protein>
    <recommendedName>
        <fullName evidence="6">MYND-type domain-containing protein</fullName>
    </recommendedName>
</protein>
<keyword evidence="3" id="KW-0862">Zinc</keyword>
<dbReference type="AlphaFoldDB" id="A0A2P6N5S1"/>
<feature type="region of interest" description="Disordered" evidence="5">
    <location>
        <begin position="224"/>
        <end position="244"/>
    </location>
</feature>
<dbReference type="PROSITE" id="PS50865">
    <property type="entry name" value="ZF_MYND_2"/>
    <property type="match status" value="1"/>
</dbReference>
<name>A0A2P6N5S1_9EUKA</name>
<reference evidence="7 8" key="1">
    <citation type="journal article" date="2018" name="Genome Biol. Evol.">
        <title>Multiple Roots of Fruiting Body Formation in Amoebozoa.</title>
        <authorList>
            <person name="Hillmann F."/>
            <person name="Forbes G."/>
            <person name="Novohradska S."/>
            <person name="Ferling I."/>
            <person name="Riege K."/>
            <person name="Groth M."/>
            <person name="Westermann M."/>
            <person name="Marz M."/>
            <person name="Spaller T."/>
            <person name="Winckler T."/>
            <person name="Schaap P."/>
            <person name="Glockner G."/>
        </authorList>
    </citation>
    <scope>NUCLEOTIDE SEQUENCE [LARGE SCALE GENOMIC DNA]</scope>
    <source>
        <strain evidence="7 8">Jena</strain>
    </source>
</reference>
<dbReference type="OrthoDB" id="28479at2759"/>
<dbReference type="SUPFAM" id="SSF101391">
    <property type="entry name" value="Hsp90 co-chaperone CDC37"/>
    <property type="match status" value="1"/>
</dbReference>
<evidence type="ECO:0000256" key="1">
    <source>
        <dbReference type="ARBA" id="ARBA00022723"/>
    </source>
</evidence>
<dbReference type="Pfam" id="PF08565">
    <property type="entry name" value="CDC37_M"/>
    <property type="match status" value="1"/>
</dbReference>
<evidence type="ECO:0000256" key="4">
    <source>
        <dbReference type="PROSITE-ProRule" id="PRU00134"/>
    </source>
</evidence>
<evidence type="ECO:0000313" key="7">
    <source>
        <dbReference type="EMBL" id="PRP79301.1"/>
    </source>
</evidence>
<dbReference type="InParanoid" id="A0A2P6N5S1"/>
<proteinExistence type="predicted"/>
<dbReference type="GO" id="GO:0008270">
    <property type="term" value="F:zinc ion binding"/>
    <property type="evidence" value="ECO:0007669"/>
    <property type="project" value="UniProtKB-KW"/>
</dbReference>
<evidence type="ECO:0000313" key="8">
    <source>
        <dbReference type="Proteomes" id="UP000241769"/>
    </source>
</evidence>
<dbReference type="InterPro" id="IPR002893">
    <property type="entry name" value="Znf_MYND"/>
</dbReference>
<dbReference type="EMBL" id="MDYQ01000189">
    <property type="protein sequence ID" value="PRP79301.1"/>
    <property type="molecule type" value="Genomic_DNA"/>
</dbReference>
<dbReference type="Proteomes" id="UP000241769">
    <property type="component" value="Unassembled WGS sequence"/>
</dbReference>
<evidence type="ECO:0000256" key="5">
    <source>
        <dbReference type="SAM" id="MobiDB-lite"/>
    </source>
</evidence>
<evidence type="ECO:0000256" key="3">
    <source>
        <dbReference type="ARBA" id="ARBA00022833"/>
    </source>
</evidence>
<keyword evidence="8" id="KW-1185">Reference proteome</keyword>
<evidence type="ECO:0000256" key="2">
    <source>
        <dbReference type="ARBA" id="ARBA00022771"/>
    </source>
</evidence>
<dbReference type="Gene3D" id="6.10.140.2220">
    <property type="match status" value="1"/>
</dbReference>
<keyword evidence="1" id="KW-0479">Metal-binding</keyword>
<evidence type="ECO:0000259" key="6">
    <source>
        <dbReference type="PROSITE" id="PS50865"/>
    </source>
</evidence>
<dbReference type="SMART" id="SM01070">
    <property type="entry name" value="CDC37_M"/>
    <property type="match status" value="1"/>
</dbReference>
<dbReference type="InterPro" id="IPR013874">
    <property type="entry name" value="Cdc37_Hsp90-bd"/>
</dbReference>
<feature type="compositionally biased region" description="Basic and acidic residues" evidence="5">
    <location>
        <begin position="224"/>
        <end position="234"/>
    </location>
</feature>
<feature type="domain" description="MYND-type" evidence="6">
    <location>
        <begin position="76"/>
        <end position="114"/>
    </location>
</feature>
<organism evidence="7 8">
    <name type="scientific">Planoprotostelium fungivorum</name>
    <dbReference type="NCBI Taxonomy" id="1890364"/>
    <lineage>
        <taxon>Eukaryota</taxon>
        <taxon>Amoebozoa</taxon>
        <taxon>Evosea</taxon>
        <taxon>Variosea</taxon>
        <taxon>Cavosteliida</taxon>
        <taxon>Cavosteliaceae</taxon>
        <taxon>Planoprotostelium</taxon>
    </lineage>
</organism>
<comment type="caution">
    <text evidence="7">The sequence shown here is derived from an EMBL/GenBank/DDBJ whole genome shotgun (WGS) entry which is preliminary data.</text>
</comment>
<accession>A0A2P6N5S1</accession>
<keyword evidence="2 4" id="KW-0863">Zinc-finger</keyword>